<evidence type="ECO:0000313" key="10">
    <source>
        <dbReference type="Proteomes" id="UP001057877"/>
    </source>
</evidence>
<dbReference type="InterPro" id="IPR050809">
    <property type="entry name" value="UgpAE/MalFG_permease"/>
</dbReference>
<gene>
    <name evidence="9" type="ORF">L1F29_33505</name>
</gene>
<feature type="transmembrane region" description="Helical" evidence="7">
    <location>
        <begin position="12"/>
        <end position="36"/>
    </location>
</feature>
<protein>
    <submittedName>
        <fullName evidence="9">Sugar ABC transporter permease</fullName>
    </submittedName>
</protein>
<keyword evidence="6 7" id="KW-0472">Membrane</keyword>
<reference evidence="9" key="1">
    <citation type="submission" date="2022-01" db="EMBL/GenBank/DDBJ databases">
        <title>Paenibacillus spongiae sp. nov., isolated from marine sponge.</title>
        <authorList>
            <person name="Li Z."/>
            <person name="Zhang M."/>
        </authorList>
    </citation>
    <scope>NUCLEOTIDE SEQUENCE</scope>
    <source>
        <strain evidence="9">PHS-Z3</strain>
    </source>
</reference>
<keyword evidence="2 7" id="KW-0813">Transport</keyword>
<feature type="transmembrane region" description="Helical" evidence="7">
    <location>
        <begin position="180"/>
        <end position="202"/>
    </location>
</feature>
<evidence type="ECO:0000259" key="8">
    <source>
        <dbReference type="PROSITE" id="PS50928"/>
    </source>
</evidence>
<organism evidence="9 10">
    <name type="scientific">Paenibacillus spongiae</name>
    <dbReference type="NCBI Taxonomy" id="2909671"/>
    <lineage>
        <taxon>Bacteria</taxon>
        <taxon>Bacillati</taxon>
        <taxon>Bacillota</taxon>
        <taxon>Bacilli</taxon>
        <taxon>Bacillales</taxon>
        <taxon>Paenibacillaceae</taxon>
        <taxon>Paenibacillus</taxon>
    </lineage>
</organism>
<evidence type="ECO:0000256" key="7">
    <source>
        <dbReference type="RuleBase" id="RU363032"/>
    </source>
</evidence>
<dbReference type="SUPFAM" id="SSF161098">
    <property type="entry name" value="MetI-like"/>
    <property type="match status" value="1"/>
</dbReference>
<feature type="transmembrane region" description="Helical" evidence="7">
    <location>
        <begin position="81"/>
        <end position="103"/>
    </location>
</feature>
<keyword evidence="4 7" id="KW-0812">Transmembrane</keyword>
<dbReference type="InterPro" id="IPR035906">
    <property type="entry name" value="MetI-like_sf"/>
</dbReference>
<evidence type="ECO:0000313" key="9">
    <source>
        <dbReference type="EMBL" id="UVI30228.1"/>
    </source>
</evidence>
<evidence type="ECO:0000256" key="1">
    <source>
        <dbReference type="ARBA" id="ARBA00004651"/>
    </source>
</evidence>
<comment type="similarity">
    <text evidence="7">Belongs to the binding-protein-dependent transport system permease family.</text>
</comment>
<dbReference type="PANTHER" id="PTHR43227">
    <property type="entry name" value="BLL4140 PROTEIN"/>
    <property type="match status" value="1"/>
</dbReference>
<keyword evidence="5 7" id="KW-1133">Transmembrane helix</keyword>
<dbReference type="Pfam" id="PF00528">
    <property type="entry name" value="BPD_transp_1"/>
    <property type="match status" value="1"/>
</dbReference>
<evidence type="ECO:0000256" key="2">
    <source>
        <dbReference type="ARBA" id="ARBA00022448"/>
    </source>
</evidence>
<proteinExistence type="inferred from homology"/>
<keyword evidence="3" id="KW-1003">Cell membrane</keyword>
<comment type="subcellular location">
    <subcellularLocation>
        <location evidence="1 7">Cell membrane</location>
        <topology evidence="1 7">Multi-pass membrane protein</topology>
    </subcellularLocation>
</comment>
<evidence type="ECO:0000256" key="3">
    <source>
        <dbReference type="ARBA" id="ARBA00022475"/>
    </source>
</evidence>
<dbReference type="Gene3D" id="1.10.3720.10">
    <property type="entry name" value="MetI-like"/>
    <property type="match status" value="1"/>
</dbReference>
<feature type="transmembrane region" description="Helical" evidence="7">
    <location>
        <begin position="223"/>
        <end position="245"/>
    </location>
</feature>
<feature type="domain" description="ABC transmembrane type-1" evidence="8">
    <location>
        <begin position="77"/>
        <end position="296"/>
    </location>
</feature>
<accession>A0ABY5SC19</accession>
<keyword evidence="10" id="KW-1185">Reference proteome</keyword>
<evidence type="ECO:0000256" key="5">
    <source>
        <dbReference type="ARBA" id="ARBA00022989"/>
    </source>
</evidence>
<feature type="transmembrane region" description="Helical" evidence="7">
    <location>
        <begin position="115"/>
        <end position="139"/>
    </location>
</feature>
<evidence type="ECO:0000256" key="4">
    <source>
        <dbReference type="ARBA" id="ARBA00022692"/>
    </source>
</evidence>
<dbReference type="InterPro" id="IPR000515">
    <property type="entry name" value="MetI-like"/>
</dbReference>
<dbReference type="Proteomes" id="UP001057877">
    <property type="component" value="Chromosome"/>
</dbReference>
<name>A0ABY5SC19_9BACL</name>
<evidence type="ECO:0000256" key="6">
    <source>
        <dbReference type="ARBA" id="ARBA00023136"/>
    </source>
</evidence>
<dbReference type="PANTHER" id="PTHR43227:SF3">
    <property type="entry name" value="BINDING-PROTEIN-DEPENDENT TRANSPORT SYSTEMS INNER MEMBRANE COMPONENT"/>
    <property type="match status" value="1"/>
</dbReference>
<dbReference type="RefSeq" id="WP_258386298.1">
    <property type="nucleotide sequence ID" value="NZ_CP091430.1"/>
</dbReference>
<sequence>MRKIKLTLSQRRMILGLVFIAPWLFGFVFLFASPLLQSIQFSLNKLTITAGGYQLEYVGWSNFKYALFEDATFNRLLVESVGAMAVNVPLILFFSLFSATLLNQKFPGRSLARSMFFLPVILTSAAVSAAESAGLLNLLGDANAAEEMSGASGQFNTLSLMYILIDAGVPEVFVDYLVDAVLRIYDIISSSGVQILIFLAALQSIPGAMYEVAKIEGATAYESFWKITFPMVSPLILTNIIYTIIDSFMQSQVTKTVYSTAFESLNFGLSAAMSWLYTLVVGLVLVVVGALVSRKVFYQN</sequence>
<feature type="transmembrane region" description="Helical" evidence="7">
    <location>
        <begin position="265"/>
        <end position="292"/>
    </location>
</feature>
<dbReference type="EMBL" id="CP091430">
    <property type="protein sequence ID" value="UVI30228.1"/>
    <property type="molecule type" value="Genomic_DNA"/>
</dbReference>
<dbReference type="PROSITE" id="PS50928">
    <property type="entry name" value="ABC_TM1"/>
    <property type="match status" value="1"/>
</dbReference>